<evidence type="ECO:0000256" key="1">
    <source>
        <dbReference type="ARBA" id="ARBA00001913"/>
    </source>
</evidence>
<reference evidence="15 16" key="1">
    <citation type="submission" date="2014-02" db="EMBL/GenBank/DDBJ databases">
        <title>Transposable element dynamics among asymbiotic and ectomycorrhizal Amanita fungi.</title>
        <authorList>
            <consortium name="DOE Joint Genome Institute"/>
            <person name="Hess J."/>
            <person name="Skrede I."/>
            <person name="Wolfe B."/>
            <person name="LaButti K."/>
            <person name="Ohm R.A."/>
            <person name="Grigoriev I.V."/>
            <person name="Pringle A."/>
        </authorList>
    </citation>
    <scope>NUCLEOTIDE SEQUENCE [LARGE SCALE GENOMIC DNA]</scope>
    <source>
        <strain evidence="15 16">SKay4041</strain>
    </source>
</reference>
<evidence type="ECO:0000256" key="5">
    <source>
        <dbReference type="ARBA" id="ARBA00022801"/>
    </source>
</evidence>
<dbReference type="GO" id="GO:0004571">
    <property type="term" value="F:mannosyl-oligosaccharide 1,2-alpha-mannosidase activity"/>
    <property type="evidence" value="ECO:0007669"/>
    <property type="project" value="UniProtKB-EC"/>
</dbReference>
<evidence type="ECO:0000256" key="7">
    <source>
        <dbReference type="ARBA" id="ARBA00023157"/>
    </source>
</evidence>
<dbReference type="GO" id="GO:0016020">
    <property type="term" value="C:membrane"/>
    <property type="evidence" value="ECO:0007669"/>
    <property type="project" value="InterPro"/>
</dbReference>
<dbReference type="STRING" id="703135.A0A2A9NQ05"/>
<dbReference type="EMBL" id="KZ302019">
    <property type="protein sequence ID" value="PFH49800.1"/>
    <property type="molecule type" value="Genomic_DNA"/>
</dbReference>
<dbReference type="GO" id="GO:0005509">
    <property type="term" value="F:calcium ion binding"/>
    <property type="evidence" value="ECO:0007669"/>
    <property type="project" value="InterPro"/>
</dbReference>
<protein>
    <recommendedName>
        <fullName evidence="13">alpha-1,2-Mannosidase</fullName>
        <ecNumber evidence="13">3.2.1.-</ecNumber>
    </recommendedName>
</protein>
<evidence type="ECO:0000256" key="2">
    <source>
        <dbReference type="ARBA" id="ARBA00004922"/>
    </source>
</evidence>
<dbReference type="PANTHER" id="PTHR11742:SF55">
    <property type="entry name" value="ENDOPLASMIC RETICULUM MANNOSYL-OLIGOSACCHARIDE 1,2-ALPHA-MANNOSIDASE"/>
    <property type="match status" value="1"/>
</dbReference>
<dbReference type="OrthoDB" id="8118055at2759"/>
<keyword evidence="6 11" id="KW-0106">Calcium</keyword>
<evidence type="ECO:0000256" key="4">
    <source>
        <dbReference type="ARBA" id="ARBA00022723"/>
    </source>
</evidence>
<keyword evidence="13" id="KW-0326">Glycosidase</keyword>
<evidence type="ECO:0000256" key="3">
    <source>
        <dbReference type="ARBA" id="ARBA00007658"/>
    </source>
</evidence>
<feature type="region of interest" description="Disordered" evidence="14">
    <location>
        <begin position="1"/>
        <end position="22"/>
    </location>
</feature>
<comment type="pathway">
    <text evidence="2">Protein modification; protein glycosylation.</text>
</comment>
<comment type="catalytic activity">
    <reaction evidence="8">
        <text>N(4)-(alpha-D-Man-(1-&gt;2)-alpha-D-Man-(1-&gt;2)-alpha-D-Man-(1-&gt;3)-[alpha-D-Man-(1-&gt;3)-[alpha-D-Man-(1-&gt;2)-alpha-D-Man-(1-&gt;6)]-alpha-D-Man-(1-&gt;6)]-beta-D-Man-(1-&gt;4)-beta-D-GlcNAc-(1-&gt;4)-beta-D-GlcNAc)-L-asparaginyl-[protein] (N-glucan mannose isomer 8A1,2,3B1,3) + 3 H2O = N(4)-(alpha-D-Man-(1-&gt;3)-[alpha-D-Man-(1-&gt;3)-[alpha-D-Man-(1-&gt;6)]-alpha-D-Man-(1-&gt;6)]-beta-D-Man-(1-&gt;4)-beta-D-GlcNAc-(1-&gt;4)-beta-D-GlcNAc)-L-asparaginyl-[protein] (N-glucan mannose isomer 5A1,2) + 3 beta-D-mannose</text>
        <dbReference type="Rhea" id="RHEA:56028"/>
        <dbReference type="Rhea" id="RHEA-COMP:14358"/>
        <dbReference type="Rhea" id="RHEA-COMP:14367"/>
        <dbReference type="ChEBI" id="CHEBI:15377"/>
        <dbReference type="ChEBI" id="CHEBI:28563"/>
        <dbReference type="ChEBI" id="CHEBI:59087"/>
        <dbReference type="ChEBI" id="CHEBI:60628"/>
        <dbReference type="EC" id="3.2.1.113"/>
    </reaction>
</comment>
<evidence type="ECO:0000313" key="16">
    <source>
        <dbReference type="Proteomes" id="UP000242287"/>
    </source>
</evidence>
<proteinExistence type="inferred from homology"/>
<dbReference type="InterPro" id="IPR001382">
    <property type="entry name" value="Glyco_hydro_47"/>
</dbReference>
<keyword evidence="16" id="KW-1185">Reference proteome</keyword>
<evidence type="ECO:0000256" key="8">
    <source>
        <dbReference type="ARBA" id="ARBA00047669"/>
    </source>
</evidence>
<dbReference type="GO" id="GO:0005975">
    <property type="term" value="P:carbohydrate metabolic process"/>
    <property type="evidence" value="ECO:0007669"/>
    <property type="project" value="InterPro"/>
</dbReference>
<keyword evidence="5 13" id="KW-0378">Hydrolase</keyword>
<name>A0A2A9NQ05_9AGAR</name>
<dbReference type="PRINTS" id="PR00747">
    <property type="entry name" value="GLYHDRLASE47"/>
</dbReference>
<feature type="active site" description="Proton donor" evidence="10">
    <location>
        <position position="105"/>
    </location>
</feature>
<feature type="binding site" evidence="11">
    <location>
        <position position="501"/>
    </location>
    <ligand>
        <name>Ca(2+)</name>
        <dbReference type="ChEBI" id="CHEBI:29108"/>
    </ligand>
</feature>
<evidence type="ECO:0000313" key="15">
    <source>
        <dbReference type="EMBL" id="PFH49800.1"/>
    </source>
</evidence>
<evidence type="ECO:0000256" key="14">
    <source>
        <dbReference type="SAM" id="MobiDB-lite"/>
    </source>
</evidence>
<accession>A0A2A9NQ05</accession>
<organism evidence="15 16">
    <name type="scientific">Amanita thiersii Skay4041</name>
    <dbReference type="NCBI Taxonomy" id="703135"/>
    <lineage>
        <taxon>Eukaryota</taxon>
        <taxon>Fungi</taxon>
        <taxon>Dikarya</taxon>
        <taxon>Basidiomycota</taxon>
        <taxon>Agaricomycotina</taxon>
        <taxon>Agaricomycetes</taxon>
        <taxon>Agaricomycetidae</taxon>
        <taxon>Agaricales</taxon>
        <taxon>Pluteineae</taxon>
        <taxon>Amanitaceae</taxon>
        <taxon>Amanita</taxon>
    </lineage>
</organism>
<comment type="cofactor">
    <cofactor evidence="1 11">
        <name>Ca(2+)</name>
        <dbReference type="ChEBI" id="CHEBI:29108"/>
    </cofactor>
</comment>
<dbReference type="InterPro" id="IPR036026">
    <property type="entry name" value="Seven-hairpin_glycosidases"/>
</dbReference>
<evidence type="ECO:0000256" key="11">
    <source>
        <dbReference type="PIRSR" id="PIRSR601382-2"/>
    </source>
</evidence>
<comment type="catalytic activity">
    <reaction evidence="9">
        <text>N(4)-(alpha-D-Man-(1-&gt;2)-alpha-D-Man-(1-&gt;2)-alpha-D-Man-(1-&gt;3)-[alpha-D-Man-(1-&gt;2)-alpha-D-Man-(1-&gt;3)-[alpha-D-Man-(1-&gt;2)-alpha-D-Man-(1-&gt;6)]-alpha-D-Man-(1-&gt;6)]-beta-D-Man-(1-&gt;4)-beta-D-GlcNAc-(1-&gt;4)-beta-D-GlcNAc)-L-asparaginyl-[protein] (N-glucan mannose isomer 9A1,2,3B1,2,3) + 4 H2O = N(4)-(alpha-D-Man-(1-&gt;3)-[alpha-D-Man-(1-&gt;3)-[alpha-D-Man-(1-&gt;6)]-alpha-D-Man-(1-&gt;6)]-beta-D-Man-(1-&gt;4)-beta-D-GlcNAc-(1-&gt;4)-beta-D-GlcNAc)-L-asparaginyl-[protein] (N-glucan mannose isomer 5A1,2) + 4 beta-D-mannose</text>
        <dbReference type="Rhea" id="RHEA:56008"/>
        <dbReference type="Rhea" id="RHEA-COMP:14356"/>
        <dbReference type="Rhea" id="RHEA-COMP:14367"/>
        <dbReference type="ChEBI" id="CHEBI:15377"/>
        <dbReference type="ChEBI" id="CHEBI:28563"/>
        <dbReference type="ChEBI" id="CHEBI:59087"/>
        <dbReference type="ChEBI" id="CHEBI:139493"/>
        <dbReference type="EC" id="3.2.1.113"/>
    </reaction>
</comment>
<feature type="active site" evidence="10">
    <location>
        <position position="238"/>
    </location>
</feature>
<feature type="disulfide bond" evidence="12">
    <location>
        <begin position="311"/>
        <end position="358"/>
    </location>
</feature>
<dbReference type="Proteomes" id="UP000242287">
    <property type="component" value="Unassembled WGS sequence"/>
</dbReference>
<dbReference type="InterPro" id="IPR012341">
    <property type="entry name" value="6hp_glycosidase-like_sf"/>
</dbReference>
<evidence type="ECO:0000256" key="9">
    <source>
        <dbReference type="ARBA" id="ARBA00048605"/>
    </source>
</evidence>
<sequence length="513" mass="57659">MNKTSRKKQTTRSGSAPGGQKQQAVVNAFKHAWNAYKRDAWGDDQYHPISRQGSNLTMAGSIGYTIIDAIDTLQLMGLDNECRIARQWIKDNLSFNHDEYYSTFEVTIRVLGGLLSAHHLSSNDSVFLEKAVELADRLLPAFDSPSGLPYPLINLARKSGAEDPDNGGLVSIAEVATLQLEFRHLSQLTGNPVYWKRVEKVMDVVKRARLPHGLPSIHMSIETGLFVPSTIRLGSRSDSYFEYLLKQYIQTNRTENMYRTMYHDAMNAVHEHLVRKSMGKKLVYTSEIVPQDGENGQMSWLLVPKQDHLVCFLGGTLMLGAIRTGNAVERVSVPPLPEELSDQGKRDWETGAELLRTCIETHDTKTGLPPEVVHFRIPSDGMDKIGTAPSDWYIKGAGIGKHPPYDAKYMLRPETIESLFIAFRLTGNVYYREKSWDIFQALEKHCLVSTGGFASILNVDQVPAVHEDLMESFFLSETLKYLYLLFSGPELLPLDKFVLNTEAHPLPIFDAPT</sequence>
<keyword evidence="7 12" id="KW-1015">Disulfide bond</keyword>
<dbReference type="InterPro" id="IPR050749">
    <property type="entry name" value="Glycosyl_Hydrolase_47"/>
</dbReference>
<dbReference type="AlphaFoldDB" id="A0A2A9NQ05"/>
<keyword evidence="4 11" id="KW-0479">Metal-binding</keyword>
<dbReference type="GO" id="GO:0005783">
    <property type="term" value="C:endoplasmic reticulum"/>
    <property type="evidence" value="ECO:0007669"/>
    <property type="project" value="TreeGrafter"/>
</dbReference>
<evidence type="ECO:0000256" key="6">
    <source>
        <dbReference type="ARBA" id="ARBA00022837"/>
    </source>
</evidence>
<feature type="active site" evidence="10">
    <location>
        <position position="414"/>
    </location>
</feature>
<dbReference type="EC" id="3.2.1.-" evidence="13"/>
<dbReference type="Pfam" id="PF01532">
    <property type="entry name" value="Glyco_hydro_47"/>
    <property type="match status" value="1"/>
</dbReference>
<evidence type="ECO:0000256" key="10">
    <source>
        <dbReference type="PIRSR" id="PIRSR601382-1"/>
    </source>
</evidence>
<dbReference type="PANTHER" id="PTHR11742">
    <property type="entry name" value="MANNOSYL-OLIGOSACCHARIDE ALPHA-1,2-MANNOSIDASE-RELATED"/>
    <property type="match status" value="1"/>
</dbReference>
<dbReference type="GO" id="GO:0036503">
    <property type="term" value="P:ERAD pathway"/>
    <property type="evidence" value="ECO:0007669"/>
    <property type="project" value="UniProtKB-ARBA"/>
</dbReference>
<comment type="similarity">
    <text evidence="3 13">Belongs to the glycosyl hydrolase 47 family.</text>
</comment>
<dbReference type="Gene3D" id="1.50.10.10">
    <property type="match status" value="1"/>
</dbReference>
<evidence type="ECO:0000256" key="13">
    <source>
        <dbReference type="RuleBase" id="RU361193"/>
    </source>
</evidence>
<evidence type="ECO:0000256" key="12">
    <source>
        <dbReference type="PIRSR" id="PIRSR601382-3"/>
    </source>
</evidence>
<gene>
    <name evidence="15" type="ORF">AMATHDRAFT_75975</name>
</gene>
<feature type="compositionally biased region" description="Basic residues" evidence="14">
    <location>
        <begin position="1"/>
        <end position="10"/>
    </location>
</feature>
<dbReference type="SUPFAM" id="SSF48225">
    <property type="entry name" value="Seven-hairpin glycosidases"/>
    <property type="match status" value="1"/>
</dbReference>
<feature type="active site" description="Proton donor" evidence="10">
    <location>
        <position position="371"/>
    </location>
</feature>